<protein>
    <submittedName>
        <fullName evidence="1">Uncharacterized protein</fullName>
    </submittedName>
</protein>
<organism evidence="1 2">
    <name type="scientific">Bordetella genomosp. 7</name>
    <dbReference type="NCBI Taxonomy" id="1416805"/>
    <lineage>
        <taxon>Bacteria</taxon>
        <taxon>Pseudomonadati</taxon>
        <taxon>Pseudomonadota</taxon>
        <taxon>Betaproteobacteria</taxon>
        <taxon>Burkholderiales</taxon>
        <taxon>Alcaligenaceae</taxon>
        <taxon>Bordetella</taxon>
    </lineage>
</organism>
<keyword evidence="2" id="KW-1185">Reference proteome</keyword>
<dbReference type="EMBL" id="NEVK01000006">
    <property type="protein sequence ID" value="OZI17963.1"/>
    <property type="molecule type" value="Genomic_DNA"/>
</dbReference>
<gene>
    <name evidence="1" type="ORF">CAL19_12855</name>
</gene>
<accession>A0A261R0V2</accession>
<proteinExistence type="predicted"/>
<name>A0A261R0V2_9BORD</name>
<dbReference type="RefSeq" id="WP_094796986.1">
    <property type="nucleotide sequence ID" value="NZ_NEVK01000006.1"/>
</dbReference>
<reference evidence="2" key="1">
    <citation type="submission" date="2017-05" db="EMBL/GenBank/DDBJ databases">
        <title>Complete and WGS of Bordetella genogroups.</title>
        <authorList>
            <person name="Spilker T."/>
            <person name="Lipuma J."/>
        </authorList>
    </citation>
    <scope>NUCLEOTIDE SEQUENCE [LARGE SCALE GENOMIC DNA]</scope>
    <source>
        <strain evidence="2">AU18089</strain>
    </source>
</reference>
<sequence>MAVNAQELWDLLNDFGNAAQGRDWETDAQAAAQNYSNKAANLWRGIIALLDENEALSKQVEELREEGAAAVRWAPSSAHWSCELKRLFGDDARQGIDALEKRLRYAQAENHALRGERDVLADILRDALGPLQVDLLNAEADGDCEDSRDLRAIIDRAEAALNPPAPPQGDGA</sequence>
<dbReference type="AlphaFoldDB" id="A0A261R0V2"/>
<evidence type="ECO:0000313" key="1">
    <source>
        <dbReference type="EMBL" id="OZI17963.1"/>
    </source>
</evidence>
<evidence type="ECO:0000313" key="2">
    <source>
        <dbReference type="Proteomes" id="UP000216947"/>
    </source>
</evidence>
<dbReference type="Proteomes" id="UP000216947">
    <property type="component" value="Unassembled WGS sequence"/>
</dbReference>
<comment type="caution">
    <text evidence="1">The sequence shown here is derived from an EMBL/GenBank/DDBJ whole genome shotgun (WGS) entry which is preliminary data.</text>
</comment>